<evidence type="ECO:0000256" key="5">
    <source>
        <dbReference type="ARBA" id="ARBA00023136"/>
    </source>
</evidence>
<evidence type="ECO:0000256" key="2">
    <source>
        <dbReference type="ARBA" id="ARBA00022448"/>
    </source>
</evidence>
<dbReference type="Gene3D" id="2.40.170.20">
    <property type="entry name" value="TonB-dependent receptor, beta-barrel domain"/>
    <property type="match status" value="1"/>
</dbReference>
<dbReference type="InterPro" id="IPR036942">
    <property type="entry name" value="Beta-barrel_TonB_sf"/>
</dbReference>
<dbReference type="Proteomes" id="UP000198670">
    <property type="component" value="Unassembled WGS sequence"/>
</dbReference>
<dbReference type="AlphaFoldDB" id="A0A1I3PN30"/>
<evidence type="ECO:0000313" key="11">
    <source>
        <dbReference type="EMBL" id="SFJ22717.1"/>
    </source>
</evidence>
<evidence type="ECO:0000259" key="9">
    <source>
        <dbReference type="Pfam" id="PF07660"/>
    </source>
</evidence>
<organism evidence="11 12">
    <name type="scientific">Parapedobacter indicus</name>
    <dbReference type="NCBI Taxonomy" id="1477437"/>
    <lineage>
        <taxon>Bacteria</taxon>
        <taxon>Pseudomonadati</taxon>
        <taxon>Bacteroidota</taxon>
        <taxon>Sphingobacteriia</taxon>
        <taxon>Sphingobacteriales</taxon>
        <taxon>Sphingobacteriaceae</taxon>
        <taxon>Parapedobacter</taxon>
    </lineage>
</organism>
<evidence type="ECO:0000313" key="12">
    <source>
        <dbReference type="Proteomes" id="UP000198670"/>
    </source>
</evidence>
<dbReference type="OrthoDB" id="9768177at2"/>
<feature type="region of interest" description="Disordered" evidence="8">
    <location>
        <begin position="111"/>
        <end position="136"/>
    </location>
</feature>
<dbReference type="InterPro" id="IPR023996">
    <property type="entry name" value="TonB-dep_OMP_SusC/RagA"/>
</dbReference>
<dbReference type="Gene3D" id="2.60.40.1120">
    <property type="entry name" value="Carboxypeptidase-like, regulatory domain"/>
    <property type="match status" value="1"/>
</dbReference>
<dbReference type="SUPFAM" id="SSF56935">
    <property type="entry name" value="Porins"/>
    <property type="match status" value="1"/>
</dbReference>
<keyword evidence="3 7" id="KW-1134">Transmembrane beta strand</keyword>
<dbReference type="Pfam" id="PF07660">
    <property type="entry name" value="STN"/>
    <property type="match status" value="1"/>
</dbReference>
<dbReference type="InterPro" id="IPR023997">
    <property type="entry name" value="TonB-dep_OMP_SusC/RagA_CS"/>
</dbReference>
<dbReference type="SUPFAM" id="SSF49464">
    <property type="entry name" value="Carboxypeptidase regulatory domain-like"/>
    <property type="match status" value="1"/>
</dbReference>
<dbReference type="InterPro" id="IPR012910">
    <property type="entry name" value="Plug_dom"/>
</dbReference>
<comment type="similarity">
    <text evidence="7">Belongs to the TonB-dependent receptor family.</text>
</comment>
<evidence type="ECO:0000256" key="6">
    <source>
        <dbReference type="ARBA" id="ARBA00023237"/>
    </source>
</evidence>
<dbReference type="FunFam" id="2.170.130.10:FF:000008">
    <property type="entry name" value="SusC/RagA family TonB-linked outer membrane protein"/>
    <property type="match status" value="1"/>
</dbReference>
<dbReference type="PROSITE" id="PS52016">
    <property type="entry name" value="TONB_DEPENDENT_REC_3"/>
    <property type="match status" value="1"/>
</dbReference>
<name>A0A1I3PN30_9SPHI</name>
<dbReference type="STRING" id="1477437.SAMN05444682_10897"/>
<dbReference type="GO" id="GO:0009279">
    <property type="term" value="C:cell outer membrane"/>
    <property type="evidence" value="ECO:0007669"/>
    <property type="project" value="UniProtKB-SubCell"/>
</dbReference>
<feature type="domain" description="TonB-dependent receptor plug" evidence="10">
    <location>
        <begin position="218"/>
        <end position="332"/>
    </location>
</feature>
<evidence type="ECO:0000259" key="10">
    <source>
        <dbReference type="Pfam" id="PF07715"/>
    </source>
</evidence>
<protein>
    <submittedName>
        <fullName evidence="11">TonB-linked outer membrane protein, SusC/RagA family</fullName>
    </submittedName>
</protein>
<sequence length="1140" mass="125430">MIKQFGIFSKRCSLTYSLLLAVGLPICLAAQHKISLKRQQAPLSEVFKEIQRQSGLTVFFSNDLLDARKAVNVNFRETPLESVMNYLLEGTSVSWQLKGKYIVLRKRTGLPGKERDSVSTTESEQEERVSGTVVDPEGKPMEGVSIRVKGTQLATATDASGKFTLAVADLEVVLEVSYIGYELLEVLLAGNRSVNIQLEPLMGNLEEVVVVGYGTMQKSDLTGSVTMVDQTNIKQMPAATIDQKLVGQVAGVQIQQVTGAPGGGTSVKIRGAGSIGAGNEPLYVIDGMPYASGMNQNLNPLVFLNPNDIESISVLKDASSTAIYGSRGANGVIMITTKKGSYDRTEVNVSATSGIQQVPQRGRPSMMNAGEFADYQREKIAAMIWKSEKREATDSDYPAVYLPQNISGEGTDWYDLILQTARVQDYSVSVNKGSKESRLNFSLGYYNQEGVVRYTGLERFTGNLSMESNIGSKVKLGVTLQPTYIHHQQTNTNSGRGDVIGFASWGNPILSPYDDQGQLIPYIVSPQNKYYSSWSFVNPLFMLRETVRNRNNFQNLGSAFLEWNVIDGLKLRSAISTNYSANKYFLYQPSTVGGQNSAPKPGTGVSNTTRGDAFDWLIENTANYDRTFGDAHRLNILMGYTTQKSKGDNIDLQGNPYANDLIETINAAQGIKAWGQNINEWTMISYLGRLNYTLKDRYLLTATFRSDGSSRFGSENRFAFFPSVAGAWRLSEEDFLNDSHWIDELKLRISYGRSGNNNIGNYAHLPAINAGSYVFGDRQVTASSVGISNPFLTWEESSQIDGGVDLTTFGNRLSVVVDYYYRKSVNMLLNDVIPAITGFNNQIVNKGNVRNTGVEVALNAVPVEGKLRWETTLNFALNRNKVISLNDNGDPIYSGNSDNNYTHITQVGRPIGQFFGYVFDGLYSAEDAANPNVVRDPSVEVYEGGVRYKDLDGDGLVNDLLDYAIIGNPQPDFIFGFSNRLTYRQFDLSAVINGQYGGSVMNGLRQTIDNLQGQFNVGKEWVARYRSADDPGDGRHYAVPFSAPSRGHRVSDLWVEDASYLRITNLTLGYGLPEALVSRSSFIKSCRVYVTVQNLATFTNYSGANPEGQSVSLSNTLAPGFDISSYPLARTASFGINLTF</sequence>
<evidence type="ECO:0000256" key="3">
    <source>
        <dbReference type="ARBA" id="ARBA00022452"/>
    </source>
</evidence>
<dbReference type="NCBIfam" id="TIGR04056">
    <property type="entry name" value="OMP_RagA_SusC"/>
    <property type="match status" value="1"/>
</dbReference>
<feature type="domain" description="Secretin/TonB short N-terminal" evidence="9">
    <location>
        <begin position="57"/>
        <end position="106"/>
    </location>
</feature>
<dbReference type="EMBL" id="FOQO01000008">
    <property type="protein sequence ID" value="SFJ22717.1"/>
    <property type="molecule type" value="Genomic_DNA"/>
</dbReference>
<accession>A0A1I3PN30</accession>
<dbReference type="Pfam" id="PF13715">
    <property type="entry name" value="CarbopepD_reg_2"/>
    <property type="match status" value="1"/>
</dbReference>
<dbReference type="Gene3D" id="2.170.130.10">
    <property type="entry name" value="TonB-dependent receptor, plug domain"/>
    <property type="match status" value="1"/>
</dbReference>
<dbReference type="InterPro" id="IPR039426">
    <property type="entry name" value="TonB-dep_rcpt-like"/>
</dbReference>
<comment type="subcellular location">
    <subcellularLocation>
        <location evidence="1 7">Cell outer membrane</location>
        <topology evidence="1 7">Multi-pass membrane protein</topology>
    </subcellularLocation>
</comment>
<evidence type="ECO:0000256" key="7">
    <source>
        <dbReference type="PROSITE-ProRule" id="PRU01360"/>
    </source>
</evidence>
<dbReference type="InterPro" id="IPR011662">
    <property type="entry name" value="Secretin/TonB_short_N"/>
</dbReference>
<keyword evidence="6 7" id="KW-0998">Cell outer membrane</keyword>
<reference evidence="11 12" key="1">
    <citation type="submission" date="2016-10" db="EMBL/GenBank/DDBJ databases">
        <authorList>
            <person name="de Groot N.N."/>
        </authorList>
    </citation>
    <scope>NUCLEOTIDE SEQUENCE [LARGE SCALE GENOMIC DNA]</scope>
    <source>
        <strain evidence="11 12">RK1</strain>
    </source>
</reference>
<evidence type="ECO:0000256" key="8">
    <source>
        <dbReference type="SAM" id="MobiDB-lite"/>
    </source>
</evidence>
<keyword evidence="4 7" id="KW-0812">Transmembrane</keyword>
<dbReference type="Pfam" id="PF07715">
    <property type="entry name" value="Plug"/>
    <property type="match status" value="1"/>
</dbReference>
<evidence type="ECO:0000256" key="1">
    <source>
        <dbReference type="ARBA" id="ARBA00004571"/>
    </source>
</evidence>
<dbReference type="NCBIfam" id="TIGR04057">
    <property type="entry name" value="SusC_RagA_signa"/>
    <property type="match status" value="1"/>
</dbReference>
<gene>
    <name evidence="11" type="ORF">SAMN05444682_10897</name>
</gene>
<keyword evidence="5 7" id="KW-0472">Membrane</keyword>
<proteinExistence type="inferred from homology"/>
<dbReference type="Gene3D" id="3.55.50.30">
    <property type="match status" value="1"/>
</dbReference>
<dbReference type="InterPro" id="IPR008969">
    <property type="entry name" value="CarboxyPept-like_regulatory"/>
</dbReference>
<keyword evidence="12" id="KW-1185">Reference proteome</keyword>
<keyword evidence="2 7" id="KW-0813">Transport</keyword>
<dbReference type="InterPro" id="IPR037066">
    <property type="entry name" value="Plug_dom_sf"/>
</dbReference>
<evidence type="ECO:0000256" key="4">
    <source>
        <dbReference type="ARBA" id="ARBA00022692"/>
    </source>
</evidence>